<dbReference type="EMBL" id="RSDZ01000083">
    <property type="protein sequence ID" value="RXG44327.1"/>
    <property type="molecule type" value="Genomic_DNA"/>
</dbReference>
<organism evidence="12 13">
    <name type="scientific">Verticillium dahliae</name>
    <name type="common">Verticillium wilt</name>
    <dbReference type="NCBI Taxonomy" id="27337"/>
    <lineage>
        <taxon>Eukaryota</taxon>
        <taxon>Fungi</taxon>
        <taxon>Dikarya</taxon>
        <taxon>Ascomycota</taxon>
        <taxon>Pezizomycotina</taxon>
        <taxon>Sordariomycetes</taxon>
        <taxon>Hypocreomycetidae</taxon>
        <taxon>Glomerellales</taxon>
        <taxon>Plectosphaerellaceae</taxon>
        <taxon>Verticillium</taxon>
    </lineage>
</organism>
<protein>
    <recommendedName>
        <fullName evidence="4">adenosine deaminase</fullName>
        <ecNumber evidence="4">3.5.4.4</ecNumber>
    </recommendedName>
</protein>
<evidence type="ECO:0000313" key="12">
    <source>
        <dbReference type="EMBL" id="RXG44327.1"/>
    </source>
</evidence>
<evidence type="ECO:0000256" key="4">
    <source>
        <dbReference type="ARBA" id="ARBA00012784"/>
    </source>
</evidence>
<dbReference type="AlphaFoldDB" id="A0A444RT66"/>
<evidence type="ECO:0000313" key="13">
    <source>
        <dbReference type="Proteomes" id="UP000288725"/>
    </source>
</evidence>
<comment type="similarity">
    <text evidence="3">Belongs to the metallo-dependent hydrolases superfamily. Adenosine and AMP deaminases family. ADGF subfamily.</text>
</comment>
<evidence type="ECO:0000256" key="7">
    <source>
        <dbReference type="ARBA" id="ARBA00022729"/>
    </source>
</evidence>
<evidence type="ECO:0000256" key="5">
    <source>
        <dbReference type="ARBA" id="ARBA00022525"/>
    </source>
</evidence>
<dbReference type="GO" id="GO:0004000">
    <property type="term" value="F:adenosine deaminase activity"/>
    <property type="evidence" value="ECO:0007669"/>
    <property type="project" value="TreeGrafter"/>
</dbReference>
<evidence type="ECO:0000259" key="11">
    <source>
        <dbReference type="Pfam" id="PF00962"/>
    </source>
</evidence>
<dbReference type="GO" id="GO:0046872">
    <property type="term" value="F:metal ion binding"/>
    <property type="evidence" value="ECO:0007669"/>
    <property type="project" value="UniProtKB-KW"/>
</dbReference>
<evidence type="ECO:0000256" key="9">
    <source>
        <dbReference type="ARBA" id="ARBA00047764"/>
    </source>
</evidence>
<evidence type="ECO:0000256" key="6">
    <source>
        <dbReference type="ARBA" id="ARBA00022723"/>
    </source>
</evidence>
<evidence type="ECO:0000256" key="10">
    <source>
        <dbReference type="SAM" id="MobiDB-lite"/>
    </source>
</evidence>
<evidence type="ECO:0000256" key="8">
    <source>
        <dbReference type="ARBA" id="ARBA00022801"/>
    </source>
</evidence>
<name>A0A444RT66_VERDA</name>
<dbReference type="GO" id="GO:0046103">
    <property type="term" value="P:inosine biosynthetic process"/>
    <property type="evidence" value="ECO:0007669"/>
    <property type="project" value="TreeGrafter"/>
</dbReference>
<dbReference type="Gene3D" id="3.20.20.140">
    <property type="entry name" value="Metal-dependent hydrolases"/>
    <property type="match status" value="1"/>
</dbReference>
<evidence type="ECO:0000256" key="1">
    <source>
        <dbReference type="ARBA" id="ARBA00001947"/>
    </source>
</evidence>
<dbReference type="PANTHER" id="PTHR11409">
    <property type="entry name" value="ADENOSINE DEAMINASE"/>
    <property type="match status" value="1"/>
</dbReference>
<dbReference type="Pfam" id="PF00962">
    <property type="entry name" value="A_deaminase"/>
    <property type="match status" value="1"/>
</dbReference>
<dbReference type="SUPFAM" id="SSF51556">
    <property type="entry name" value="Metallo-dependent hydrolases"/>
    <property type="match status" value="1"/>
</dbReference>
<dbReference type="InterPro" id="IPR001365">
    <property type="entry name" value="A_deaminase_dom"/>
</dbReference>
<keyword evidence="7" id="KW-0732">Signal</keyword>
<dbReference type="PANTHER" id="PTHR11409:SF37">
    <property type="entry name" value="ADENOSINE DEAMINASE DOMAIN-CONTAINING PROTEIN"/>
    <property type="match status" value="1"/>
</dbReference>
<keyword evidence="6" id="KW-0479">Metal-binding</keyword>
<dbReference type="Proteomes" id="UP000288725">
    <property type="component" value="Chromosome 2"/>
</dbReference>
<feature type="compositionally biased region" description="Basic residues" evidence="10">
    <location>
        <begin position="30"/>
        <end position="40"/>
    </location>
</feature>
<comment type="caution">
    <text evidence="12">The sequence shown here is derived from an EMBL/GenBank/DDBJ whole genome shotgun (WGS) entry which is preliminary data.</text>
</comment>
<dbReference type="InterPro" id="IPR032466">
    <property type="entry name" value="Metal_Hydrolase"/>
</dbReference>
<comment type="subcellular location">
    <subcellularLocation>
        <location evidence="2">Secreted</location>
    </subcellularLocation>
</comment>
<keyword evidence="5" id="KW-0964">Secreted</keyword>
<evidence type="ECO:0000256" key="3">
    <source>
        <dbReference type="ARBA" id="ARBA00006083"/>
    </source>
</evidence>
<evidence type="ECO:0000256" key="2">
    <source>
        <dbReference type="ARBA" id="ARBA00004613"/>
    </source>
</evidence>
<dbReference type="InterPro" id="IPR006330">
    <property type="entry name" value="Ado/ade_deaminase"/>
</dbReference>
<dbReference type="FunFam" id="3.20.20.140:FF:000017">
    <property type="entry name" value="Adenosine deaminase 2"/>
    <property type="match status" value="1"/>
</dbReference>
<gene>
    <name evidence="12" type="ORF">VDGE_05486</name>
</gene>
<comment type="catalytic activity">
    <reaction evidence="9">
        <text>adenosine + H2O + H(+) = inosine + NH4(+)</text>
        <dbReference type="Rhea" id="RHEA:24408"/>
        <dbReference type="ChEBI" id="CHEBI:15377"/>
        <dbReference type="ChEBI" id="CHEBI:15378"/>
        <dbReference type="ChEBI" id="CHEBI:16335"/>
        <dbReference type="ChEBI" id="CHEBI:17596"/>
        <dbReference type="ChEBI" id="CHEBI:28938"/>
        <dbReference type="EC" id="3.5.4.4"/>
    </reaction>
</comment>
<feature type="region of interest" description="Disordered" evidence="10">
    <location>
        <begin position="18"/>
        <end position="48"/>
    </location>
</feature>
<sequence length="680" mass="78885">MLKRRLMGIFCSNPDKEDNLPLGDCGNENHHRRNPSRLVKKPSTSSHQYYPRASVSIDGRDMEVDSVMVDAQEAVINKRLYNAEHKSSAFQTRTVLDRRMRHGRRSTSFADVEDYEAQRKQLQTREKALAYDFRLESQAKEGGKEMTVNRIIQLLKVKDRELFEQTPPRHGYGEQEHARFPGDHFLSNVDIINKTHLLKVAQWMPKGAHLHIHFNSCLLPGVLLRIAKTMDRMFIRSSVPLVRANDPHAFERCEIQFSIRGNDMNTPGDIFSSGYEPTQEMHFKEFLDVFPRHAGFDPMPWLEEKLMFTDQEAHNKCQTVLGAWSKFNGRTRMMKGLFNYETAYRKYTRLLLEDFVRDNIQYAEIRPNFMTTNQVWLDDGSKQVENQEIVKMIIDEYEKFQRKNKGYFGGMKIIYCTPRSFTNDQVRKALGECLEFKGRWPEWIAGFDLVGEEGQGRPLRDFVPEFLEFRIRCDAAGYAIPFLFHCGETLEMGNDTDGNLLDALLLNSRRIGHGFALARHPYVMEQMKLRGVCLEVCPISNEVLGLTPRMNGHSIYNLLANDVHCTISSDNGTLFRSTLSHDFYQFMVGRQDTTLFGWKQLIQWSIKHACMEDKQRNKVTAVWEGLWETFLDKMGDARWYLELEASFDKTRRVAQLMMMVFMARSQGLWPGDCAPAGSFS</sequence>
<dbReference type="EC" id="3.5.4.4" evidence="4"/>
<dbReference type="GO" id="GO:0005576">
    <property type="term" value="C:extracellular region"/>
    <property type="evidence" value="ECO:0007669"/>
    <property type="project" value="UniProtKB-SubCell"/>
</dbReference>
<keyword evidence="8" id="KW-0378">Hydrolase</keyword>
<dbReference type="GO" id="GO:0006154">
    <property type="term" value="P:adenosine catabolic process"/>
    <property type="evidence" value="ECO:0007669"/>
    <property type="project" value="TreeGrafter"/>
</dbReference>
<feature type="domain" description="Adenosine deaminase" evidence="11">
    <location>
        <begin position="315"/>
        <end position="619"/>
    </location>
</feature>
<proteinExistence type="inferred from homology"/>
<reference evidence="12 13" key="1">
    <citation type="submission" date="2018-12" db="EMBL/GenBank/DDBJ databases">
        <title>Genome of Verticillium dahliae isolate Getta Getta.</title>
        <authorList>
            <person name="Gardiner D.M."/>
        </authorList>
    </citation>
    <scope>NUCLEOTIDE SEQUENCE [LARGE SCALE GENOMIC DNA]</scope>
    <source>
        <strain evidence="12 13">Getta Getta</strain>
    </source>
</reference>
<accession>A0A444RT66</accession>
<comment type="cofactor">
    <cofactor evidence="1">
        <name>Zn(2+)</name>
        <dbReference type="ChEBI" id="CHEBI:29105"/>
    </cofactor>
</comment>